<dbReference type="InterPro" id="IPR006016">
    <property type="entry name" value="UspA"/>
</dbReference>
<gene>
    <name evidence="3" type="ORF">GRI39_13880</name>
</gene>
<dbReference type="Proteomes" id="UP000460561">
    <property type="component" value="Unassembled WGS sequence"/>
</dbReference>
<dbReference type="Pfam" id="PF00582">
    <property type="entry name" value="Usp"/>
    <property type="match status" value="1"/>
</dbReference>
<accession>A0A845ACK2</accession>
<dbReference type="CDD" id="cd00293">
    <property type="entry name" value="USP-like"/>
    <property type="match status" value="1"/>
</dbReference>
<comment type="similarity">
    <text evidence="1">Belongs to the universal stress protein A family.</text>
</comment>
<dbReference type="RefSeq" id="WP_160740327.1">
    <property type="nucleotide sequence ID" value="NZ_WTYQ01000006.1"/>
</dbReference>
<evidence type="ECO:0000256" key="1">
    <source>
        <dbReference type="ARBA" id="ARBA00008791"/>
    </source>
</evidence>
<dbReference type="OrthoDB" id="9804721at2"/>
<name>A0A845ACK2_9SPHN</name>
<reference evidence="3 4" key="1">
    <citation type="submission" date="2019-12" db="EMBL/GenBank/DDBJ databases">
        <title>Genomic-based taxomic classification of the family Erythrobacteraceae.</title>
        <authorList>
            <person name="Xu L."/>
        </authorList>
    </citation>
    <scope>NUCLEOTIDE SEQUENCE [LARGE SCALE GENOMIC DNA]</scope>
    <source>
        <strain evidence="3 4">DSM 18604</strain>
    </source>
</reference>
<feature type="domain" description="UspA" evidence="2">
    <location>
        <begin position="151"/>
        <end position="268"/>
    </location>
</feature>
<keyword evidence="4" id="KW-1185">Reference proteome</keyword>
<comment type="caution">
    <text evidence="3">The sequence shown here is derived from an EMBL/GenBank/DDBJ whole genome shotgun (WGS) entry which is preliminary data.</text>
</comment>
<proteinExistence type="inferred from homology"/>
<organism evidence="3 4">
    <name type="scientific">Altericroceibacterium indicum</name>
    <dbReference type="NCBI Taxonomy" id="374177"/>
    <lineage>
        <taxon>Bacteria</taxon>
        <taxon>Pseudomonadati</taxon>
        <taxon>Pseudomonadota</taxon>
        <taxon>Alphaproteobacteria</taxon>
        <taxon>Sphingomonadales</taxon>
        <taxon>Erythrobacteraceae</taxon>
        <taxon>Altericroceibacterium</taxon>
    </lineage>
</organism>
<sequence length="270" mass="29416">MRSLLVHVHNDSCLDARLKLAADLARSFDGFLTCLHATPYEFIMPNDVYGTLVTQMIANQRSDAAEMRAKLSAHFEQSTIPWEWMEQSGTVAARLYQQASLSDLVIVGACDEETGEPGYSSLPGELAIESRVPVMVVPTDCAGYVPASPAVVAWKGTPESAHALRAAVPLLAKASSVHLVCSAQRDESDYEIAPQEAQNFLTRHSITSTIEWLERTEASVAADINAYAARIDAGLIVMGAFGHSRLRQRVFGGVTRNMLSAVERPLFLCH</sequence>
<evidence type="ECO:0000313" key="3">
    <source>
        <dbReference type="EMBL" id="MXP27119.1"/>
    </source>
</evidence>
<dbReference type="EMBL" id="WTYQ01000006">
    <property type="protein sequence ID" value="MXP27119.1"/>
    <property type="molecule type" value="Genomic_DNA"/>
</dbReference>
<protein>
    <submittedName>
        <fullName evidence="3">Universal stress protein</fullName>
    </submittedName>
</protein>
<dbReference type="PANTHER" id="PTHR46268">
    <property type="entry name" value="STRESS RESPONSE PROTEIN NHAX"/>
    <property type="match status" value="1"/>
</dbReference>
<dbReference type="AlphaFoldDB" id="A0A845ACK2"/>
<dbReference type="Gene3D" id="3.40.50.12370">
    <property type="match status" value="1"/>
</dbReference>
<dbReference type="SUPFAM" id="SSF52402">
    <property type="entry name" value="Adenine nucleotide alpha hydrolases-like"/>
    <property type="match status" value="2"/>
</dbReference>
<evidence type="ECO:0000313" key="4">
    <source>
        <dbReference type="Proteomes" id="UP000460561"/>
    </source>
</evidence>
<dbReference type="PANTHER" id="PTHR46268:SF15">
    <property type="entry name" value="UNIVERSAL STRESS PROTEIN HP_0031"/>
    <property type="match status" value="1"/>
</dbReference>
<evidence type="ECO:0000259" key="2">
    <source>
        <dbReference type="Pfam" id="PF00582"/>
    </source>
</evidence>